<evidence type="ECO:0000256" key="5">
    <source>
        <dbReference type="SAM" id="Phobius"/>
    </source>
</evidence>
<gene>
    <name evidence="7" type="ORF">LNTAR_13287</name>
</gene>
<dbReference type="InterPro" id="IPR009908">
    <property type="entry name" value="Methylamine_util_MauE"/>
</dbReference>
<dbReference type="AlphaFoldDB" id="A6DRQ6"/>
<keyword evidence="4 5" id="KW-0472">Membrane</keyword>
<dbReference type="Pfam" id="PF07291">
    <property type="entry name" value="MauE"/>
    <property type="match status" value="1"/>
</dbReference>
<feature type="domain" description="Methylamine utilisation protein MauE" evidence="6">
    <location>
        <begin position="7"/>
        <end position="127"/>
    </location>
</feature>
<keyword evidence="8" id="KW-1185">Reference proteome</keyword>
<feature type="transmembrane region" description="Helical" evidence="5">
    <location>
        <begin position="72"/>
        <end position="92"/>
    </location>
</feature>
<evidence type="ECO:0000313" key="7">
    <source>
        <dbReference type="EMBL" id="EDM25725.1"/>
    </source>
</evidence>
<protein>
    <recommendedName>
        <fullName evidence="6">Methylamine utilisation protein MauE domain-containing protein</fullName>
    </recommendedName>
</protein>
<feature type="transmembrane region" description="Helical" evidence="5">
    <location>
        <begin position="42"/>
        <end position="65"/>
    </location>
</feature>
<evidence type="ECO:0000313" key="8">
    <source>
        <dbReference type="Proteomes" id="UP000004947"/>
    </source>
</evidence>
<accession>A6DRQ6</accession>
<dbReference type="EMBL" id="ABCK01000025">
    <property type="protein sequence ID" value="EDM25725.1"/>
    <property type="molecule type" value="Genomic_DNA"/>
</dbReference>
<dbReference type="GO" id="GO:0016020">
    <property type="term" value="C:membrane"/>
    <property type="evidence" value="ECO:0007669"/>
    <property type="project" value="UniProtKB-SubCell"/>
</dbReference>
<dbReference type="RefSeq" id="WP_007280526.1">
    <property type="nucleotide sequence ID" value="NZ_ABCK01000025.1"/>
</dbReference>
<comment type="subcellular location">
    <subcellularLocation>
        <location evidence="1">Membrane</location>
        <topology evidence="1">Multi-pass membrane protein</topology>
    </subcellularLocation>
</comment>
<evidence type="ECO:0000256" key="1">
    <source>
        <dbReference type="ARBA" id="ARBA00004141"/>
    </source>
</evidence>
<keyword evidence="2 5" id="KW-0812">Transmembrane</keyword>
<reference evidence="7 8" key="1">
    <citation type="journal article" date="2010" name="J. Bacteriol.">
        <title>Genome sequence of Lentisphaera araneosa HTCC2155T, the type species of the order Lentisphaerales in the phylum Lentisphaerae.</title>
        <authorList>
            <person name="Thrash J.C."/>
            <person name="Cho J.C."/>
            <person name="Vergin K.L."/>
            <person name="Morris R.M."/>
            <person name="Giovannoni S.J."/>
        </authorList>
    </citation>
    <scope>NUCLEOTIDE SEQUENCE [LARGE SCALE GENOMIC DNA]</scope>
    <source>
        <strain evidence="7 8">HTCC2155</strain>
    </source>
</reference>
<evidence type="ECO:0000256" key="3">
    <source>
        <dbReference type="ARBA" id="ARBA00022989"/>
    </source>
</evidence>
<sequence>MRYEIIPRTLLISVFAFSAITKLSDIESVYLLIDEVMPFIKINALIEIVSFYVPILELTLCLSLCFKATQRLSYTLSLILSISFLSFILYLGPSTNCACFGSLLKLTHAQSIILDTTLISLSFLGFYLSKKDPAKL</sequence>
<dbReference type="STRING" id="313628.LNTAR_13287"/>
<evidence type="ECO:0000259" key="6">
    <source>
        <dbReference type="Pfam" id="PF07291"/>
    </source>
</evidence>
<dbReference type="Proteomes" id="UP000004947">
    <property type="component" value="Unassembled WGS sequence"/>
</dbReference>
<organism evidence="7 8">
    <name type="scientific">Lentisphaera araneosa HTCC2155</name>
    <dbReference type="NCBI Taxonomy" id="313628"/>
    <lineage>
        <taxon>Bacteria</taxon>
        <taxon>Pseudomonadati</taxon>
        <taxon>Lentisphaerota</taxon>
        <taxon>Lentisphaeria</taxon>
        <taxon>Lentisphaerales</taxon>
        <taxon>Lentisphaeraceae</taxon>
        <taxon>Lentisphaera</taxon>
    </lineage>
</organism>
<comment type="caution">
    <text evidence="7">The sequence shown here is derived from an EMBL/GenBank/DDBJ whole genome shotgun (WGS) entry which is preliminary data.</text>
</comment>
<feature type="transmembrane region" description="Helical" evidence="5">
    <location>
        <begin position="112"/>
        <end position="129"/>
    </location>
</feature>
<keyword evidence="3 5" id="KW-1133">Transmembrane helix</keyword>
<dbReference type="GO" id="GO:0030416">
    <property type="term" value="P:methylamine metabolic process"/>
    <property type="evidence" value="ECO:0007669"/>
    <property type="project" value="InterPro"/>
</dbReference>
<proteinExistence type="predicted"/>
<name>A6DRQ6_9BACT</name>
<evidence type="ECO:0000256" key="2">
    <source>
        <dbReference type="ARBA" id="ARBA00022692"/>
    </source>
</evidence>
<evidence type="ECO:0000256" key="4">
    <source>
        <dbReference type="ARBA" id="ARBA00023136"/>
    </source>
</evidence>